<feature type="domain" description="PilZ" evidence="1">
    <location>
        <begin position="4"/>
        <end position="91"/>
    </location>
</feature>
<dbReference type="RefSeq" id="WP_011510108.1">
    <property type="nucleotide sequence ID" value="NC_007964.1"/>
</dbReference>
<protein>
    <recommendedName>
        <fullName evidence="1">PilZ domain-containing protein</fullName>
    </recommendedName>
</protein>
<dbReference type="InterPro" id="IPR009875">
    <property type="entry name" value="PilZ_domain"/>
</dbReference>
<organism evidence="2 3">
    <name type="scientific">Nitrobacter hamburgensis (strain DSM 10229 / NCIMB 13809 / X14)</name>
    <dbReference type="NCBI Taxonomy" id="323097"/>
    <lineage>
        <taxon>Bacteria</taxon>
        <taxon>Pseudomonadati</taxon>
        <taxon>Pseudomonadota</taxon>
        <taxon>Alphaproteobacteria</taxon>
        <taxon>Hyphomicrobiales</taxon>
        <taxon>Nitrobacteraceae</taxon>
        <taxon>Nitrobacter</taxon>
    </lineage>
</organism>
<evidence type="ECO:0000259" key="1">
    <source>
        <dbReference type="Pfam" id="PF07238"/>
    </source>
</evidence>
<dbReference type="SUPFAM" id="SSF141371">
    <property type="entry name" value="PilZ domain-like"/>
    <property type="match status" value="1"/>
</dbReference>
<evidence type="ECO:0000313" key="3">
    <source>
        <dbReference type="Proteomes" id="UP000001953"/>
    </source>
</evidence>
<dbReference type="Proteomes" id="UP000001953">
    <property type="component" value="Chromosome"/>
</dbReference>
<dbReference type="GO" id="GO:0035438">
    <property type="term" value="F:cyclic-di-GMP binding"/>
    <property type="evidence" value="ECO:0007669"/>
    <property type="project" value="InterPro"/>
</dbReference>
<dbReference type="STRING" id="323097.Nham_1603"/>
<reference evidence="2 3" key="1">
    <citation type="submission" date="2006-03" db="EMBL/GenBank/DDBJ databases">
        <title>Complete sequence of chromosome of Nitrobacter hamburgensis X14.</title>
        <authorList>
            <consortium name="US DOE Joint Genome Institute"/>
            <person name="Copeland A."/>
            <person name="Lucas S."/>
            <person name="Lapidus A."/>
            <person name="Barry K."/>
            <person name="Detter J.C."/>
            <person name="Glavina del Rio T."/>
            <person name="Hammon N."/>
            <person name="Israni S."/>
            <person name="Dalin E."/>
            <person name="Tice H."/>
            <person name="Pitluck S."/>
            <person name="Chain P."/>
            <person name="Malfatti S."/>
            <person name="Shin M."/>
            <person name="Vergez L."/>
            <person name="Schmutz J."/>
            <person name="Larimer F."/>
            <person name="Land M."/>
            <person name="Hauser L."/>
            <person name="Kyrpides N."/>
            <person name="Ivanova N."/>
            <person name="Ward B."/>
            <person name="Arp D."/>
            <person name="Klotz M."/>
            <person name="Stein L."/>
            <person name="O'Mullan G."/>
            <person name="Starkenburg S."/>
            <person name="Sayavedra L."/>
            <person name="Poret-Peterson A.T."/>
            <person name="Gentry M.E."/>
            <person name="Bruce D."/>
            <person name="Richardson P."/>
        </authorList>
    </citation>
    <scope>NUCLEOTIDE SEQUENCE [LARGE SCALE GENOMIC DNA]</scope>
    <source>
        <strain evidence="3">DSM 10229 / NCIMB 13809 / X14</strain>
    </source>
</reference>
<proteinExistence type="predicted"/>
<dbReference type="KEGG" id="nha:Nham_1603"/>
<gene>
    <name evidence="2" type="ordered locus">Nham_1603</name>
</gene>
<evidence type="ECO:0000313" key="2">
    <source>
        <dbReference type="EMBL" id="ABE62423.1"/>
    </source>
</evidence>
<keyword evidence="3" id="KW-1185">Reference proteome</keyword>
<dbReference type="eggNOG" id="ENOG5030IIG">
    <property type="taxonomic scope" value="Bacteria"/>
</dbReference>
<dbReference type="HOGENOM" id="CLU_158569_0_0_5"/>
<name>Q1QMX4_NITHX</name>
<accession>Q1QMX4</accession>
<dbReference type="OrthoDB" id="7210926at2"/>
<sequence length="118" mass="13480">MKDQRRSNRRRTYLAGRIVFNGRASTMDCLVRNLSRNGAMLEFYGSVIPHHEVDLCILRRGESRRARLVWCEGVHAGVFIEQPDSASVSTIETARLIRKLKADRETLARRVAQLTEPA</sequence>
<dbReference type="AlphaFoldDB" id="Q1QMX4"/>
<dbReference type="Pfam" id="PF07238">
    <property type="entry name" value="PilZ"/>
    <property type="match status" value="1"/>
</dbReference>
<dbReference type="EMBL" id="CP000319">
    <property type="protein sequence ID" value="ABE62423.1"/>
    <property type="molecule type" value="Genomic_DNA"/>
</dbReference>